<keyword evidence="2" id="KW-1185">Reference proteome</keyword>
<reference evidence="1" key="1">
    <citation type="submission" date="2020-08" db="EMBL/GenBank/DDBJ databases">
        <title>Genome public.</title>
        <authorList>
            <person name="Liu C."/>
            <person name="Sun Q."/>
        </authorList>
    </citation>
    <scope>NUCLEOTIDE SEQUENCE</scope>
    <source>
        <strain evidence="1">NSJ-15</strain>
    </source>
</reference>
<dbReference type="EMBL" id="JACRTL010000005">
    <property type="protein sequence ID" value="MBC8611307.1"/>
    <property type="molecule type" value="Genomic_DNA"/>
</dbReference>
<comment type="caution">
    <text evidence="1">The sequence shown here is derived from an EMBL/GenBank/DDBJ whole genome shotgun (WGS) entry which is preliminary data.</text>
</comment>
<sequence>MRTLSFSGLKMSCVRHPLLLYKKQIAQNNLRYLFWWSTGLQIRTESRKNVRQCHRLHSVFVIIRENQLIVKYIDAVEKNIDNLSPVLLVVRVAIFEPADPLDNILPAVFWLFQFLQTFFGAAGQDALLNGIEYILIPWLVSASCLRSSGRLLGRINSKIGNNRNYSSFSYSFNNSFLQ</sequence>
<gene>
    <name evidence="1" type="ORF">H8702_09330</name>
</gene>
<accession>A0A8J6TZH2</accession>
<proteinExistence type="predicted"/>
<evidence type="ECO:0000313" key="1">
    <source>
        <dbReference type="EMBL" id="MBC8611307.1"/>
    </source>
</evidence>
<evidence type="ECO:0000313" key="2">
    <source>
        <dbReference type="Proteomes" id="UP000632659"/>
    </source>
</evidence>
<protein>
    <submittedName>
        <fullName evidence="1">Uncharacterized protein</fullName>
    </submittedName>
</protein>
<dbReference type="RefSeq" id="WP_187536588.1">
    <property type="nucleotide sequence ID" value="NZ_JACRTL010000005.1"/>
</dbReference>
<dbReference type="Proteomes" id="UP000632659">
    <property type="component" value="Unassembled WGS sequence"/>
</dbReference>
<name>A0A8J6TZH2_9FIRM</name>
<organism evidence="1 2">
    <name type="scientific">Massiliimalia timonensis</name>
    <dbReference type="NCBI Taxonomy" id="1987501"/>
    <lineage>
        <taxon>Bacteria</taxon>
        <taxon>Bacillati</taxon>
        <taxon>Bacillota</taxon>
        <taxon>Clostridia</taxon>
        <taxon>Eubacteriales</taxon>
        <taxon>Oscillospiraceae</taxon>
        <taxon>Massiliimalia</taxon>
    </lineage>
</organism>
<dbReference type="AlphaFoldDB" id="A0A8J6TZH2"/>